<evidence type="ECO:0000256" key="3">
    <source>
        <dbReference type="ARBA" id="ARBA00022555"/>
    </source>
</evidence>
<keyword evidence="9 13" id="KW-0694">RNA-binding</keyword>
<comment type="subunit">
    <text evidence="13">Monomer.</text>
</comment>
<dbReference type="GO" id="GO:0002161">
    <property type="term" value="F:aminoacyl-tRNA deacylase activity"/>
    <property type="evidence" value="ECO:0007669"/>
    <property type="project" value="TreeGrafter"/>
</dbReference>
<evidence type="ECO:0000256" key="9">
    <source>
        <dbReference type="ARBA" id="ARBA00022884"/>
    </source>
</evidence>
<gene>
    <name evidence="16" type="primary">ALARS</name>
    <name evidence="16" type="ORF">Esi_0111_0055</name>
</gene>
<dbReference type="Proteomes" id="UP000002630">
    <property type="component" value="Linkage Group LG34"/>
</dbReference>
<dbReference type="FunCoup" id="D8LCV6">
    <property type="interactions" value="362"/>
</dbReference>
<dbReference type="GO" id="GO:0070143">
    <property type="term" value="P:mitochondrial alanyl-tRNA aminoacylation"/>
    <property type="evidence" value="ECO:0007669"/>
    <property type="project" value="UniProtKB-UniRule"/>
</dbReference>
<dbReference type="InterPro" id="IPR018164">
    <property type="entry name" value="Ala-tRNA-synth_IIc_N"/>
</dbReference>
<dbReference type="SUPFAM" id="SSF55681">
    <property type="entry name" value="Class II aaRS and biotin synthetases"/>
    <property type="match status" value="1"/>
</dbReference>
<dbReference type="AlphaFoldDB" id="D8LCV6"/>
<comment type="function">
    <text evidence="13">Catalyzes the attachment of alanine to tRNA(Ala) in a two-step reaction: alanine is first activated by ATP to form Ala-AMP and then transferred to the acceptor end of tRNA(Ala). Also edits incorrectly charged tRNA(Ala) via its editing domain.</text>
</comment>
<dbReference type="CDD" id="cd00673">
    <property type="entry name" value="AlaRS_core"/>
    <property type="match status" value="1"/>
</dbReference>
<dbReference type="STRING" id="2880.D8LCV6"/>
<keyword evidence="13" id="KW-0963">Cytoplasm</keyword>
<evidence type="ECO:0000256" key="14">
    <source>
        <dbReference type="SAM" id="MobiDB-lite"/>
    </source>
</evidence>
<dbReference type="InterPro" id="IPR018163">
    <property type="entry name" value="Thr/Ala-tRNA-synth_IIc_edit"/>
</dbReference>
<feature type="binding site" evidence="13">
    <location>
        <position position="887"/>
    </location>
    <ligand>
        <name>Zn(2+)</name>
        <dbReference type="ChEBI" id="CHEBI:29105"/>
    </ligand>
</feature>
<name>D8LCV6_ECTSI</name>
<keyword evidence="4 13" id="KW-0436">Ligase</keyword>
<dbReference type="PANTHER" id="PTHR11777:SF9">
    <property type="entry name" value="ALANINE--TRNA LIGASE, CYTOPLASMIC"/>
    <property type="match status" value="1"/>
</dbReference>
<dbReference type="PRINTS" id="PR00980">
    <property type="entry name" value="TRNASYNTHALA"/>
</dbReference>
<dbReference type="InterPro" id="IPR009000">
    <property type="entry name" value="Transl_B-barrel_sf"/>
</dbReference>
<evidence type="ECO:0000259" key="15">
    <source>
        <dbReference type="PROSITE" id="PS50860"/>
    </source>
</evidence>
<dbReference type="SUPFAM" id="SSF50447">
    <property type="entry name" value="Translation proteins"/>
    <property type="match status" value="1"/>
</dbReference>
<evidence type="ECO:0000256" key="10">
    <source>
        <dbReference type="ARBA" id="ARBA00022917"/>
    </source>
</evidence>
<dbReference type="FunFam" id="3.30.980.10:FF:000004">
    <property type="entry name" value="Alanine--tRNA ligase, cytoplasmic"/>
    <property type="match status" value="1"/>
</dbReference>
<dbReference type="InParanoid" id="D8LCV6"/>
<proteinExistence type="inferred from homology"/>
<evidence type="ECO:0000256" key="4">
    <source>
        <dbReference type="ARBA" id="ARBA00022598"/>
    </source>
</evidence>
<keyword evidence="7 13" id="KW-0862">Zinc</keyword>
<keyword evidence="17" id="KW-1185">Reference proteome</keyword>
<sequence>MGFQLTALAFWARTPESRKPKRADEPAKKAVREGDEQGKITGTMRAWRSCAVSMLASASYSARAFVPSASFRGTPLLSRSLLRRPVHSSSSCAGNGGVVPAHRRGVWVVQRRGEGPAGVWQQGGRVRLLTRMSSSGSAVQEPEGVGDQQQQWSVTKVRQTFIDHFKSKREHTFYPSSPVVPVNDPSLLFANAGMNQFKPVFLGQTDPSSPLAGLKRAVNSQKCIRAGGKHNDLDDVGRDVYHHTFFEMLGTWSFGDYFKEEAVEWGFEALNEVFGLPADRLYATYFGGDEELGLAPDLETRDLWLKVLPEDRVMPGDRKDNFWEMGDVGPCGPCSELHFDRIGGRNAASLVNMDDPDVIEIWNLVFMQFNRDEAGNLKLLPAKHVDTGLGLERLVSILQDKRSNYDTDVFGPLFDAIQDVTGCPPYEGKVGDEDVGLKDTAYRVVADHARALSFAITDGAVPANDGRGYVLRRILRRAVRYGQDVLKAPPGFFQKIVPVVVAEFGDMYPELREKEAFVMEIIKEEEEAFSSMLERGIKHFKEVEEEQRGKSSNTIPGDTAFFLYDSMGFPLDLTQVMAEEVGMTVDEEGFANEMAAQKARSKEAEAARRAAGAGVRAMALGADETSRLAEEGVKPTDDEAKYTWSTTTGNKVVALFDGETLSTTASQSGGTAAASSDDATTVGILLDSTPFYSEAGGQVSDSGKLVVSAGGEDGDDGVIEVADVRMFGGFALHVGRLVSGSLSVGDSVRCEVDYDRRRKVAPNHTMTHALNYALRKAVDEGVDQKGSLVTDEKLRFDFSHGKALTGPQLEESEAIVQRIIQEEKEVYNQVLPLSEAKSIFGLRAVFGEVYPDPVRVVSVGFPVEDMAKDPSREEWATSSVEFCGGTHVGNTREAEAFVITEETAVAKGVRRITAITGSAAKEAVAAGEVLKLRAEEVSSLKGGELEGAVASFRRDVDGATLSAGVKGRLRAQGDKLLKRVAAESKAAAAAAAQSGVDAAVKAAKQAVEEGKTWVVMDVAIGADSKAVKRVLDGVSKVAPGLSFMGFSAEGPGATGKLLVFSAVAGAAAEGGLKADEWLRSSLAACGGRGGGRPTSAQGQAPDAGEMDKGMAAAIAFLDEKTG</sequence>
<organism evidence="16 17">
    <name type="scientific">Ectocarpus siliculosus</name>
    <name type="common">Brown alga</name>
    <name type="synonym">Conferva siliculosa</name>
    <dbReference type="NCBI Taxonomy" id="2880"/>
    <lineage>
        <taxon>Eukaryota</taxon>
        <taxon>Sar</taxon>
        <taxon>Stramenopiles</taxon>
        <taxon>Ochrophyta</taxon>
        <taxon>PX clade</taxon>
        <taxon>Phaeophyceae</taxon>
        <taxon>Ectocarpales</taxon>
        <taxon>Ectocarpaceae</taxon>
        <taxon>Ectocarpus</taxon>
    </lineage>
</organism>
<dbReference type="InterPro" id="IPR045864">
    <property type="entry name" value="aa-tRNA-synth_II/BPL/LPL"/>
</dbReference>
<evidence type="ECO:0000313" key="16">
    <source>
        <dbReference type="EMBL" id="CBN75498.1"/>
    </source>
</evidence>
<dbReference type="EMBL" id="FN649759">
    <property type="protein sequence ID" value="CBN75498.1"/>
    <property type="molecule type" value="Genomic_DNA"/>
</dbReference>
<keyword evidence="13" id="KW-0496">Mitochondrion</keyword>
<dbReference type="InterPro" id="IPR023033">
    <property type="entry name" value="Ala_tRNA_ligase_euk/bac"/>
</dbReference>
<dbReference type="PROSITE" id="PS50860">
    <property type="entry name" value="AA_TRNA_LIGASE_II_ALA"/>
    <property type="match status" value="1"/>
</dbReference>
<dbReference type="EC" id="6.1.1.7" evidence="13"/>
<dbReference type="GO" id="GO:0009507">
    <property type="term" value="C:chloroplast"/>
    <property type="evidence" value="ECO:0007669"/>
    <property type="project" value="UniProtKB-SubCell"/>
</dbReference>
<comment type="domain">
    <text evidence="13">Consists of three domains; the N-terminal catalytic domain, the editing domain and the C-terminal C-Ala domain. The editing domain removes incorrectly charged amino acids, while the C-Ala domain, along with tRNA(Ala), serves as a bridge to cooperatively bring together the editing and aminoacylation centers thus stimulating deacylation of misacylated tRNAs.</text>
</comment>
<dbReference type="HAMAP" id="MF_00036_B">
    <property type="entry name" value="Ala_tRNA_synth_B"/>
    <property type="match status" value="1"/>
</dbReference>
<dbReference type="SUPFAM" id="SSF55186">
    <property type="entry name" value="ThrRS/AlaRS common domain"/>
    <property type="match status" value="1"/>
</dbReference>
<comment type="cofactor">
    <cofactor evidence="13">
        <name>Zn(2+)</name>
        <dbReference type="ChEBI" id="CHEBI:29105"/>
    </cofactor>
    <text evidence="13">Binds 1 zinc ion per subunit.</text>
</comment>
<keyword evidence="8 13" id="KW-0067">ATP-binding</keyword>
<comment type="catalytic activity">
    <reaction evidence="12 13">
        <text>tRNA(Ala) + L-alanine + ATP = L-alanyl-tRNA(Ala) + AMP + diphosphate</text>
        <dbReference type="Rhea" id="RHEA:12540"/>
        <dbReference type="Rhea" id="RHEA-COMP:9657"/>
        <dbReference type="Rhea" id="RHEA-COMP:9923"/>
        <dbReference type="ChEBI" id="CHEBI:30616"/>
        <dbReference type="ChEBI" id="CHEBI:33019"/>
        <dbReference type="ChEBI" id="CHEBI:57972"/>
        <dbReference type="ChEBI" id="CHEBI:78442"/>
        <dbReference type="ChEBI" id="CHEBI:78497"/>
        <dbReference type="ChEBI" id="CHEBI:456215"/>
        <dbReference type="EC" id="6.1.1.7"/>
    </reaction>
</comment>
<dbReference type="Pfam" id="PF07973">
    <property type="entry name" value="tRNA_SAD"/>
    <property type="match status" value="1"/>
</dbReference>
<comment type="similarity">
    <text evidence="2">Belongs to the class-II aminoacyl-tRNA synthetase family. Alax-L subfamily.</text>
</comment>
<evidence type="ECO:0000256" key="6">
    <source>
        <dbReference type="ARBA" id="ARBA00022741"/>
    </source>
</evidence>
<dbReference type="eggNOG" id="KOG0188">
    <property type="taxonomic scope" value="Eukaryota"/>
</dbReference>
<keyword evidence="11 13" id="KW-0030">Aminoacyl-tRNA synthetase</keyword>
<feature type="binding site" evidence="13">
    <location>
        <position position="883"/>
    </location>
    <ligand>
        <name>Zn(2+)</name>
        <dbReference type="ChEBI" id="CHEBI:29105"/>
    </ligand>
</feature>
<dbReference type="FunFam" id="3.30.930.10:FF:000011">
    <property type="entry name" value="Alanine--tRNA ligase, cytoplasmic"/>
    <property type="match status" value="1"/>
</dbReference>
<evidence type="ECO:0000256" key="13">
    <source>
        <dbReference type="HAMAP-Rule" id="MF_03133"/>
    </source>
</evidence>
<keyword evidence="10 13" id="KW-0648">Protein biosynthesis</keyword>
<dbReference type="Gene3D" id="3.30.980.10">
    <property type="entry name" value="Threonyl-trna Synthetase, Chain A, domain 2"/>
    <property type="match status" value="1"/>
</dbReference>
<feature type="binding site" evidence="13">
    <location>
        <position position="764"/>
    </location>
    <ligand>
        <name>Zn(2+)</name>
        <dbReference type="ChEBI" id="CHEBI:29105"/>
    </ligand>
</feature>
<comment type="subcellular location">
    <subcellularLocation>
        <location evidence="13">Mitochondrion</location>
    </subcellularLocation>
    <subcellularLocation>
        <location evidence="13">Cytoplasm</location>
    </subcellularLocation>
    <subcellularLocation>
        <location evidence="1">Plastid</location>
        <location evidence="1">Chloroplast</location>
    </subcellularLocation>
</comment>
<feature type="domain" description="Alanyl-transfer RNA synthetases family profile" evidence="15">
    <location>
        <begin position="152"/>
        <end position="926"/>
    </location>
</feature>
<evidence type="ECO:0000256" key="7">
    <source>
        <dbReference type="ARBA" id="ARBA00022833"/>
    </source>
</evidence>
<dbReference type="InterPro" id="IPR018162">
    <property type="entry name" value="Ala-tRNA-ligase_IIc_anticod-bd"/>
</dbReference>
<feature type="region of interest" description="Disordered" evidence="14">
    <location>
        <begin position="16"/>
        <end position="37"/>
    </location>
</feature>
<keyword evidence="5 13" id="KW-0479">Metal-binding</keyword>
<dbReference type="GO" id="GO:0008270">
    <property type="term" value="F:zinc ion binding"/>
    <property type="evidence" value="ECO:0007669"/>
    <property type="project" value="UniProtKB-UniRule"/>
</dbReference>
<reference evidence="16 17" key="1">
    <citation type="journal article" date="2010" name="Nature">
        <title>The Ectocarpus genome and the independent evolution of multicellularity in brown algae.</title>
        <authorList>
            <person name="Cock J.M."/>
            <person name="Sterck L."/>
            <person name="Rouze P."/>
            <person name="Scornet D."/>
            <person name="Allen A.E."/>
            <person name="Amoutzias G."/>
            <person name="Anthouard V."/>
            <person name="Artiguenave F."/>
            <person name="Aury J.M."/>
            <person name="Badger J.H."/>
            <person name="Beszteri B."/>
            <person name="Billiau K."/>
            <person name="Bonnet E."/>
            <person name="Bothwell J.H."/>
            <person name="Bowler C."/>
            <person name="Boyen C."/>
            <person name="Brownlee C."/>
            <person name="Carrano C.J."/>
            <person name="Charrier B."/>
            <person name="Cho G.Y."/>
            <person name="Coelho S.M."/>
            <person name="Collen J."/>
            <person name="Corre E."/>
            <person name="Da Silva C."/>
            <person name="Delage L."/>
            <person name="Delaroque N."/>
            <person name="Dittami S.M."/>
            <person name="Doulbeau S."/>
            <person name="Elias M."/>
            <person name="Farnham G."/>
            <person name="Gachon C.M."/>
            <person name="Gschloessl B."/>
            <person name="Heesch S."/>
            <person name="Jabbari K."/>
            <person name="Jubin C."/>
            <person name="Kawai H."/>
            <person name="Kimura K."/>
            <person name="Kloareg B."/>
            <person name="Kupper F.C."/>
            <person name="Lang D."/>
            <person name="Le Bail A."/>
            <person name="Leblanc C."/>
            <person name="Lerouge P."/>
            <person name="Lohr M."/>
            <person name="Lopez P.J."/>
            <person name="Martens C."/>
            <person name="Maumus F."/>
            <person name="Michel G."/>
            <person name="Miranda-Saavedra D."/>
            <person name="Morales J."/>
            <person name="Moreau H."/>
            <person name="Motomura T."/>
            <person name="Nagasato C."/>
            <person name="Napoli C.A."/>
            <person name="Nelson D.R."/>
            <person name="Nyvall-Collen P."/>
            <person name="Peters A.F."/>
            <person name="Pommier C."/>
            <person name="Potin P."/>
            <person name="Poulain J."/>
            <person name="Quesneville H."/>
            <person name="Read B."/>
            <person name="Rensing S.A."/>
            <person name="Ritter A."/>
            <person name="Rousvoal S."/>
            <person name="Samanta M."/>
            <person name="Samson G."/>
            <person name="Schroeder D.C."/>
            <person name="Segurens B."/>
            <person name="Strittmatter M."/>
            <person name="Tonon T."/>
            <person name="Tregear J.W."/>
            <person name="Valentin K."/>
            <person name="von Dassow P."/>
            <person name="Yamagishi T."/>
            <person name="Van de Peer Y."/>
            <person name="Wincker P."/>
        </authorList>
    </citation>
    <scope>NUCLEOTIDE SEQUENCE [LARGE SCALE GENOMIC DNA]</scope>
    <source>
        <strain evidence="17">Ec32 / CCAP1310/4</strain>
    </source>
</reference>
<dbReference type="NCBIfam" id="TIGR00344">
    <property type="entry name" value="alaS"/>
    <property type="match status" value="1"/>
</dbReference>
<protein>
    <recommendedName>
        <fullName evidence="13">Alanine--tRNA ligase</fullName>
        <ecNumber evidence="13">6.1.1.7</ecNumber>
    </recommendedName>
    <alternativeName>
        <fullName evidence="13">Alanyl-tRNA synthetase</fullName>
        <shortName evidence="13">AlaRS</shortName>
    </alternativeName>
</protein>
<evidence type="ECO:0000256" key="11">
    <source>
        <dbReference type="ARBA" id="ARBA00023146"/>
    </source>
</evidence>
<dbReference type="GO" id="GO:0005739">
    <property type="term" value="C:mitochondrion"/>
    <property type="evidence" value="ECO:0007669"/>
    <property type="project" value="UniProtKB-SubCell"/>
</dbReference>
<dbReference type="OMA" id="NCLEIWN"/>
<dbReference type="InterPro" id="IPR018165">
    <property type="entry name" value="Ala-tRNA-synth_IIc_core"/>
</dbReference>
<evidence type="ECO:0000313" key="17">
    <source>
        <dbReference type="Proteomes" id="UP000002630"/>
    </source>
</evidence>
<dbReference type="InterPro" id="IPR002318">
    <property type="entry name" value="Ala-tRNA-lgiase_IIc"/>
</dbReference>
<dbReference type="Pfam" id="PF01411">
    <property type="entry name" value="tRNA-synt_2c"/>
    <property type="match status" value="1"/>
</dbReference>
<evidence type="ECO:0000256" key="8">
    <source>
        <dbReference type="ARBA" id="ARBA00022840"/>
    </source>
</evidence>
<keyword evidence="6 13" id="KW-0547">Nucleotide-binding</keyword>
<dbReference type="InterPro" id="IPR050058">
    <property type="entry name" value="Ala-tRNA_ligase"/>
</dbReference>
<dbReference type="Pfam" id="PF02272">
    <property type="entry name" value="DHHA1"/>
    <property type="match status" value="1"/>
</dbReference>
<dbReference type="EMBL" id="FN647801">
    <property type="protein sequence ID" value="CBN75498.1"/>
    <property type="molecule type" value="Genomic_DNA"/>
</dbReference>
<dbReference type="Gene3D" id="3.10.310.40">
    <property type="match status" value="1"/>
</dbReference>
<dbReference type="Gene3D" id="3.30.930.10">
    <property type="entry name" value="Bira Bifunctional Protein, Domain 2"/>
    <property type="match status" value="1"/>
</dbReference>
<evidence type="ECO:0000256" key="1">
    <source>
        <dbReference type="ARBA" id="ARBA00004229"/>
    </source>
</evidence>
<evidence type="ECO:0000256" key="12">
    <source>
        <dbReference type="ARBA" id="ARBA00048300"/>
    </source>
</evidence>
<evidence type="ECO:0000256" key="2">
    <source>
        <dbReference type="ARBA" id="ARBA00008429"/>
    </source>
</evidence>
<evidence type="ECO:0000256" key="5">
    <source>
        <dbReference type="ARBA" id="ARBA00022723"/>
    </source>
</evidence>
<dbReference type="SMART" id="SM00863">
    <property type="entry name" value="tRNA_SAD"/>
    <property type="match status" value="1"/>
</dbReference>
<accession>D8LCV6</accession>
<dbReference type="Gene3D" id="2.40.30.130">
    <property type="match status" value="1"/>
</dbReference>
<dbReference type="GO" id="GO:0000049">
    <property type="term" value="F:tRNA binding"/>
    <property type="evidence" value="ECO:0007669"/>
    <property type="project" value="UniProtKB-KW"/>
</dbReference>
<dbReference type="GO" id="GO:0005524">
    <property type="term" value="F:ATP binding"/>
    <property type="evidence" value="ECO:0007669"/>
    <property type="project" value="UniProtKB-UniRule"/>
</dbReference>
<keyword evidence="3 13" id="KW-0820">tRNA-binding</keyword>
<dbReference type="InterPro" id="IPR012947">
    <property type="entry name" value="tRNA_SAD"/>
</dbReference>
<dbReference type="PANTHER" id="PTHR11777">
    <property type="entry name" value="ALANYL-TRNA SYNTHETASE"/>
    <property type="match status" value="1"/>
</dbReference>
<dbReference type="GO" id="GO:0004813">
    <property type="term" value="F:alanine-tRNA ligase activity"/>
    <property type="evidence" value="ECO:0007669"/>
    <property type="project" value="UniProtKB-UniRule"/>
</dbReference>
<dbReference type="InterPro" id="IPR003156">
    <property type="entry name" value="DHHA1_dom"/>
</dbReference>
<feature type="binding site" evidence="13">
    <location>
        <position position="768"/>
    </location>
    <ligand>
        <name>Zn(2+)</name>
        <dbReference type="ChEBI" id="CHEBI:29105"/>
    </ligand>
</feature>
<dbReference type="OrthoDB" id="2423964at2759"/>
<dbReference type="SUPFAM" id="SSF101353">
    <property type="entry name" value="Putative anticodon-binding domain of alanyl-tRNA synthetase (AlaRS)"/>
    <property type="match status" value="1"/>
</dbReference>